<evidence type="ECO:0000313" key="4">
    <source>
        <dbReference type="Proteomes" id="UP000014074"/>
    </source>
</evidence>
<organism evidence="3 4">
    <name type="scientific">Phaeoacremonium minimum (strain UCR-PA7)</name>
    <name type="common">Esca disease fungus</name>
    <name type="synonym">Togninia minima</name>
    <dbReference type="NCBI Taxonomy" id="1286976"/>
    <lineage>
        <taxon>Eukaryota</taxon>
        <taxon>Fungi</taxon>
        <taxon>Dikarya</taxon>
        <taxon>Ascomycota</taxon>
        <taxon>Pezizomycotina</taxon>
        <taxon>Sordariomycetes</taxon>
        <taxon>Sordariomycetidae</taxon>
        <taxon>Togniniales</taxon>
        <taxon>Togniniaceae</taxon>
        <taxon>Phaeoacremonium</taxon>
    </lineage>
</organism>
<dbReference type="InterPro" id="IPR029045">
    <property type="entry name" value="ClpP/crotonase-like_dom_sf"/>
</dbReference>
<feature type="chain" id="PRO_5004452938" evidence="1">
    <location>
        <begin position="19"/>
        <end position="795"/>
    </location>
</feature>
<evidence type="ECO:0000313" key="3">
    <source>
        <dbReference type="EMBL" id="EOO03948.1"/>
    </source>
</evidence>
<dbReference type="HOGENOM" id="CLU_014251_0_1_1"/>
<dbReference type="PANTHER" id="PTHR37049">
    <property type="entry name" value="PEPTIDASE S41 FAMILY PROTEIN"/>
    <property type="match status" value="1"/>
</dbReference>
<dbReference type="InterPro" id="IPR056186">
    <property type="entry name" value="PDZ_CPAF-rel"/>
</dbReference>
<reference evidence="4" key="1">
    <citation type="journal article" date="2013" name="Genome Announc.">
        <title>Draft genome sequence of the ascomycete Phaeoacremonium aleophilum strain UCR-PA7, a causal agent of the esca disease complex in grapevines.</title>
        <authorList>
            <person name="Blanco-Ulate B."/>
            <person name="Rolshausen P."/>
            <person name="Cantu D."/>
        </authorList>
    </citation>
    <scope>NUCLEOTIDE SEQUENCE [LARGE SCALE GENOMIC DNA]</scope>
    <source>
        <strain evidence="4">UCR-PA7</strain>
    </source>
</reference>
<dbReference type="Pfam" id="PF23658">
    <property type="entry name" value="PDZ_CPAF_rel"/>
    <property type="match status" value="1"/>
</dbReference>
<dbReference type="OrthoDB" id="27214at2759"/>
<dbReference type="GeneID" id="19327372"/>
<dbReference type="AlphaFoldDB" id="R8BX64"/>
<dbReference type="Gene3D" id="3.90.226.10">
    <property type="entry name" value="2-enoyl-CoA Hydratase, Chain A, domain 1"/>
    <property type="match status" value="1"/>
</dbReference>
<dbReference type="InterPro" id="IPR052766">
    <property type="entry name" value="S41A_metabolite_peptidase"/>
</dbReference>
<protein>
    <submittedName>
        <fullName evidence="3">Putative peptidase s41 family protein</fullName>
    </submittedName>
</protein>
<feature type="domain" description="CPAF-like PDZ" evidence="2">
    <location>
        <begin position="233"/>
        <end position="343"/>
    </location>
</feature>
<dbReference type="Proteomes" id="UP000014074">
    <property type="component" value="Unassembled WGS sequence"/>
</dbReference>
<dbReference type="EMBL" id="KB932812">
    <property type="protein sequence ID" value="EOO03948.1"/>
    <property type="molecule type" value="Genomic_DNA"/>
</dbReference>
<proteinExistence type="predicted"/>
<dbReference type="PANTHER" id="PTHR37049:SF4">
    <property type="entry name" value="RHODANESE DOMAIN-CONTAINING PROTEIN"/>
    <property type="match status" value="1"/>
</dbReference>
<dbReference type="SUPFAM" id="SSF52096">
    <property type="entry name" value="ClpP/crotonase"/>
    <property type="match status" value="1"/>
</dbReference>
<feature type="signal peptide" evidence="1">
    <location>
        <begin position="1"/>
        <end position="18"/>
    </location>
</feature>
<gene>
    <name evidence="3" type="ORF">UCRPA7_669</name>
</gene>
<dbReference type="RefSeq" id="XP_007911454.1">
    <property type="nucleotide sequence ID" value="XM_007913263.1"/>
</dbReference>
<dbReference type="eggNOG" id="ENOG502S90K">
    <property type="taxonomic scope" value="Eukaryota"/>
</dbReference>
<evidence type="ECO:0000256" key="1">
    <source>
        <dbReference type="SAM" id="SignalP"/>
    </source>
</evidence>
<keyword evidence="4" id="KW-1185">Reference proteome</keyword>
<sequence>MRAKIIAGTALLAATVNAECAADNCLRALRATQTPGRLAAAQSFCATFTATSVAPTAIPTFASNACKENQNGDMFFRLSSACSCIAPSTTSSASVTATASPTEPCAIVSNSWAAQQAANPSATPTVAAKLARDCLASVPLGKEAAIELVDAMVPYLEWQTDAAYKADPPADYFYPGYDLFAELAKIRTNLVNDVYDSEYAFQLAMYKDVFGPGHDGHYVYYSDLLTAVFDNNRRRSLVSLSEDGSSLPVIKLYEDVIASPETASAVVLINGVDAATYVADTIFTAGFNQDADSAYNTMFYEMAFPPSGTGNGYIYDVYGPETTFTFANGTEATFENYARIKTSLSGVTDGPSFYQKFCTGATTDEVVASAGKVAVDGDSGITVPGYPTPVVITEDGVVSCYFLDGEGFEDVAVIALLAFENESPAEFQEVCQQCFAKAVEAGKTKLVVDFQANGGGYILQGYDFFRQLFPHVVQDGFSRWKENGGFMAISEIVSDLVADVNPYTSDDYDLIGFYESWFNYRYDLNISDLPFQTFEDKFAPHVYKHTNYTAIMRWNLNDNLTTTNETFGMGMEIAGYGSLSDIAQPFEAENIIMLYDGMCASTCTLASEMLRIQGGVKSIAMGGRPKQGPIQGVGGVKGAQVLNWSNIFSYAQWALQFATTDAQKDALSAYTDLPLRRSTAAAVNTRDQILRDNVNDGLPAQFVAEEADCRLYWTAPMVTDVTEVWKAAADAAFNGAKCAAGGIEKRDVSEKAEARRRNYLSPAGVEERSKLVAKRNLAPREAATFNAKNLQKAIP</sequence>
<dbReference type="KEGG" id="tmn:UCRPA7_669"/>
<name>R8BX64_PHAM7</name>
<accession>R8BX64</accession>
<keyword evidence="1" id="KW-0732">Signal</keyword>
<evidence type="ECO:0000259" key="2">
    <source>
        <dbReference type="Pfam" id="PF23658"/>
    </source>
</evidence>